<sequence length="250" mass="27325">MSGEAITRPEICAVACAELFRDAGEIMVSPMTNMASVGARLARLTFSPDILLTDGEAQLLAETPALGAPAPVEGWMPFGRVFETLAWGRRHVVMGANQIDRFGNQNISAFGSLQRPKRQMFGVRGAPGNAINHATSYWVGNHSRRVFCEKVDVVCGVGWDHVDADNPAFRFANTYRVVSNLGVFDFGGPERSMRAVSLHPGVSADEVAENTSFEVHGLDGAAESRLPTDDELRLIREVIDPKSLRDREIR</sequence>
<dbReference type="InterPro" id="IPR037171">
    <property type="entry name" value="NagB/RpiA_transferase-like"/>
</dbReference>
<dbReference type="RefSeq" id="WP_083064434.1">
    <property type="nucleotide sequence ID" value="NZ_MVHG01000018.1"/>
</dbReference>
<reference evidence="2 3" key="1">
    <citation type="submission" date="2016-12" db="EMBL/GenBank/DDBJ databases">
        <title>The new phylogeny of genus Mycobacterium.</title>
        <authorList>
            <person name="Tortoli E."/>
            <person name="Trovato A."/>
            <person name="Cirillo D.M."/>
        </authorList>
    </citation>
    <scope>NUCLEOTIDE SEQUENCE [LARGE SCALE GENOMIC DNA]</scope>
    <source>
        <strain evidence="2 3">DSM 45069</strain>
    </source>
</reference>
<dbReference type="PANTHER" id="PTHR43293">
    <property type="entry name" value="ACETATE COA-TRANSFERASE YDIF"/>
    <property type="match status" value="1"/>
</dbReference>
<proteinExistence type="inferred from homology"/>
<comment type="caution">
    <text evidence="2">The sequence shown here is derived from an EMBL/GenBank/DDBJ whole genome shotgun (WGS) entry which is preliminary data.</text>
</comment>
<dbReference type="PANTHER" id="PTHR43293:SF3">
    <property type="entry name" value="CHOLESTEROL RING-CLEAVING HYDROLASE IPDB SUBUNIT"/>
    <property type="match status" value="1"/>
</dbReference>
<name>A0A1W9ZIP6_MYCAI</name>
<evidence type="ECO:0000313" key="3">
    <source>
        <dbReference type="Proteomes" id="UP000192707"/>
    </source>
</evidence>
<dbReference type="Gene3D" id="3.40.1080.10">
    <property type="entry name" value="Glutaconate Coenzyme A-transferase"/>
    <property type="match status" value="1"/>
</dbReference>
<dbReference type="OrthoDB" id="9813111at2"/>
<dbReference type="SMART" id="SM00882">
    <property type="entry name" value="CoA_trans"/>
    <property type="match status" value="1"/>
</dbReference>
<evidence type="ECO:0000313" key="2">
    <source>
        <dbReference type="EMBL" id="ORA16265.1"/>
    </source>
</evidence>
<gene>
    <name evidence="2" type="ORF">BST14_10475</name>
</gene>
<accession>A0A1W9ZIP6</accession>
<protein>
    <submittedName>
        <fullName evidence="2">CoA-transferase</fullName>
    </submittedName>
</protein>
<keyword evidence="3" id="KW-1185">Reference proteome</keyword>
<keyword evidence="2" id="KW-0808">Transferase</keyword>
<dbReference type="Proteomes" id="UP000192707">
    <property type="component" value="Unassembled WGS sequence"/>
</dbReference>
<organism evidence="2 3">
    <name type="scientific">Mycobacterium arosiense ATCC BAA-1401 = DSM 45069</name>
    <dbReference type="NCBI Taxonomy" id="1265311"/>
    <lineage>
        <taxon>Bacteria</taxon>
        <taxon>Bacillati</taxon>
        <taxon>Actinomycetota</taxon>
        <taxon>Actinomycetes</taxon>
        <taxon>Mycobacteriales</taxon>
        <taxon>Mycobacteriaceae</taxon>
        <taxon>Mycobacterium</taxon>
        <taxon>Mycobacterium avium complex (MAC)</taxon>
    </lineage>
</organism>
<dbReference type="AlphaFoldDB" id="A0A1W9ZIP6"/>
<dbReference type="GO" id="GO:0008410">
    <property type="term" value="F:CoA-transferase activity"/>
    <property type="evidence" value="ECO:0007669"/>
    <property type="project" value="InterPro"/>
</dbReference>
<dbReference type="InterPro" id="IPR004165">
    <property type="entry name" value="CoA_trans_fam_I"/>
</dbReference>
<comment type="similarity">
    <text evidence="1">Belongs to the 3-oxoacid CoA-transferase subunit B family.</text>
</comment>
<dbReference type="EMBL" id="MVHG01000018">
    <property type="protein sequence ID" value="ORA16265.1"/>
    <property type="molecule type" value="Genomic_DNA"/>
</dbReference>
<dbReference type="SUPFAM" id="SSF100950">
    <property type="entry name" value="NagB/RpiA/CoA transferase-like"/>
    <property type="match status" value="1"/>
</dbReference>
<evidence type="ECO:0000256" key="1">
    <source>
        <dbReference type="ARBA" id="ARBA00007047"/>
    </source>
</evidence>